<keyword evidence="2" id="KW-1185">Reference proteome</keyword>
<evidence type="ECO:0000313" key="1">
    <source>
        <dbReference type="EMBL" id="QCT93963.1"/>
    </source>
</evidence>
<dbReference type="Gene3D" id="3.90.550.10">
    <property type="entry name" value="Spore Coat Polysaccharide Biosynthesis Protein SpsA, Chain A"/>
    <property type="match status" value="1"/>
</dbReference>
<dbReference type="Proteomes" id="UP000306825">
    <property type="component" value="Chromosome"/>
</dbReference>
<accession>A0ABX5V6S3</accession>
<organism evidence="1 2">
    <name type="scientific">Caminibacter mediatlanticus TB-2</name>
    <dbReference type="NCBI Taxonomy" id="391592"/>
    <lineage>
        <taxon>Bacteria</taxon>
        <taxon>Pseudomonadati</taxon>
        <taxon>Campylobacterota</taxon>
        <taxon>Epsilonproteobacteria</taxon>
        <taxon>Nautiliales</taxon>
        <taxon>Nautiliaceae</taxon>
        <taxon>Caminibacter</taxon>
    </lineage>
</organism>
<evidence type="ECO:0000313" key="2">
    <source>
        <dbReference type="Proteomes" id="UP000306825"/>
    </source>
</evidence>
<sequence length="305" mass="36691">MSNIPILIFSYIRLNELKLTIESLLNNKDIDKYYIFIFNDYVKNLDDKNKMIQVRRYIENLEKEKKFKNLKIIFREENYGLAKNIIEGVTEIINIYGKVIVLEDDLILSNNFLCYMKKALNHYEDDENIFSISGYTMPLKRLENYEYDSYLALRPSSWGWATWKDRWNKVDWDVSDFNNFIKNRDNIKAFNKGGVDLSRMLKHYMKGKNNSWAIRWAYGMFKNGQYCVYPKISKVQNIGFGLNATHCKGINIYKTKLDNTNKCNFRFVKNLIDEQILKEFKYQYSYQNKLIKRIKYYFGKFFNED</sequence>
<dbReference type="EMBL" id="CP040463">
    <property type="protein sequence ID" value="QCT93963.1"/>
    <property type="molecule type" value="Genomic_DNA"/>
</dbReference>
<protein>
    <submittedName>
        <fullName evidence="1">Glycosyltransferase</fullName>
    </submittedName>
</protein>
<gene>
    <name evidence="1" type="ORF">FE773_01835</name>
</gene>
<dbReference type="InterPro" id="IPR029044">
    <property type="entry name" value="Nucleotide-diphossugar_trans"/>
</dbReference>
<proteinExistence type="predicted"/>
<name>A0ABX5V6S3_9BACT</name>
<reference evidence="1 2" key="1">
    <citation type="submission" date="2019-05" db="EMBL/GenBank/DDBJ databases">
        <title>A comparative analysis of the Nautiliaceae.</title>
        <authorList>
            <person name="Grosche A."/>
            <person name="Smedile F."/>
            <person name="Vetriani C."/>
        </authorList>
    </citation>
    <scope>NUCLEOTIDE SEQUENCE [LARGE SCALE GENOMIC DNA]</scope>
    <source>
        <strain evidence="1 2">TB-2</strain>
    </source>
</reference>
<dbReference type="RefSeq" id="WP_138322916.1">
    <property type="nucleotide sequence ID" value="NZ_CP040463.1"/>
</dbReference>
<dbReference type="SUPFAM" id="SSF53448">
    <property type="entry name" value="Nucleotide-diphospho-sugar transferases"/>
    <property type="match status" value="1"/>
</dbReference>